<dbReference type="EMBL" id="NRPP01000002">
    <property type="protein sequence ID" value="TFJ30500.1"/>
    <property type="molecule type" value="Genomic_DNA"/>
</dbReference>
<accession>A0A7Z8G5H8</accession>
<name>A0A7Z8G5H8_CARDV</name>
<sequence length="145" mass="16916">MTLFPDLDKELTKENVDELLSSCRSLIRYVHEDYIPKVTQTYSFEIKGSRTDTSPLENGVLKKVNAEQELVAIVRALNRLNAYDSKILYDKYMDKNEYSDKQLIAKYESLDEPRSERSFYRDLDRAMGKFAEAFDGGRLLAVKWQ</sequence>
<protein>
    <submittedName>
        <fullName evidence="1">Uncharacterized protein</fullName>
    </submittedName>
</protein>
<evidence type="ECO:0000313" key="1">
    <source>
        <dbReference type="EMBL" id="TFJ30500.1"/>
    </source>
</evidence>
<dbReference type="AlphaFoldDB" id="A0A7Z8G5H8"/>
<dbReference type="InterPro" id="IPR006524">
    <property type="entry name" value="ArpU-like"/>
</dbReference>
<reference evidence="1 2" key="1">
    <citation type="journal article" date="2018" name="Int. J. Food Microbiol.">
        <title>Growth of Carnobacterium spp. isolated from chilled vacuum-packaged meat under relevant acidic conditions.</title>
        <authorList>
            <person name="Zhang P."/>
            <person name="Badoni M."/>
            <person name="Ganzle M."/>
            <person name="Yang X."/>
        </authorList>
    </citation>
    <scope>NUCLEOTIDE SEQUENCE [LARGE SCALE GENOMIC DNA]</scope>
    <source>
        <strain evidence="1 2">B2</strain>
    </source>
</reference>
<comment type="caution">
    <text evidence="1">The sequence shown here is derived from an EMBL/GenBank/DDBJ whole genome shotgun (WGS) entry which is preliminary data.</text>
</comment>
<gene>
    <name evidence="1" type="ORF">CKN69_00905</name>
</gene>
<organism evidence="1 2">
    <name type="scientific">Carnobacterium divergens</name>
    <name type="common">Lactobacillus divergens</name>
    <dbReference type="NCBI Taxonomy" id="2748"/>
    <lineage>
        <taxon>Bacteria</taxon>
        <taxon>Bacillati</taxon>
        <taxon>Bacillota</taxon>
        <taxon>Bacilli</taxon>
        <taxon>Lactobacillales</taxon>
        <taxon>Carnobacteriaceae</taxon>
        <taxon>Carnobacterium</taxon>
    </lineage>
</organism>
<dbReference type="RefSeq" id="WP_010053693.1">
    <property type="nucleotide sequence ID" value="NZ_CBCPJX010000005.1"/>
</dbReference>
<dbReference type="Proteomes" id="UP000297938">
    <property type="component" value="Unassembled WGS sequence"/>
</dbReference>
<proteinExistence type="predicted"/>
<dbReference type="NCBIfam" id="TIGR01637">
    <property type="entry name" value="phage_arpU"/>
    <property type="match status" value="1"/>
</dbReference>
<evidence type="ECO:0000313" key="2">
    <source>
        <dbReference type="Proteomes" id="UP000297938"/>
    </source>
</evidence>